<dbReference type="Gene3D" id="1.20.120.1630">
    <property type="match status" value="1"/>
</dbReference>
<keyword evidence="2 5" id="KW-0812">Transmembrane</keyword>
<evidence type="ECO:0000313" key="7">
    <source>
        <dbReference type="Proteomes" id="UP001201161"/>
    </source>
</evidence>
<feature type="transmembrane region" description="Helical" evidence="5">
    <location>
        <begin position="74"/>
        <end position="94"/>
    </location>
</feature>
<dbReference type="RefSeq" id="WP_236400596.1">
    <property type="nucleotide sequence ID" value="NZ_JAKJHZ010000005.1"/>
</dbReference>
<dbReference type="Pfam" id="PF04191">
    <property type="entry name" value="PEMT"/>
    <property type="match status" value="1"/>
</dbReference>
<keyword evidence="4 5" id="KW-0472">Membrane</keyword>
<evidence type="ECO:0000313" key="6">
    <source>
        <dbReference type="EMBL" id="MCF6377279.1"/>
    </source>
</evidence>
<evidence type="ECO:0000256" key="1">
    <source>
        <dbReference type="ARBA" id="ARBA00004127"/>
    </source>
</evidence>
<dbReference type="PANTHER" id="PTHR43847">
    <property type="entry name" value="BLL3993 PROTEIN"/>
    <property type="match status" value="1"/>
</dbReference>
<feature type="transmembrane region" description="Helical" evidence="5">
    <location>
        <begin position="156"/>
        <end position="181"/>
    </location>
</feature>
<dbReference type="InterPro" id="IPR007318">
    <property type="entry name" value="Phopholipid_MeTrfase"/>
</dbReference>
<proteinExistence type="predicted"/>
<dbReference type="PANTHER" id="PTHR43847:SF1">
    <property type="entry name" value="BLL3993 PROTEIN"/>
    <property type="match status" value="1"/>
</dbReference>
<evidence type="ECO:0000256" key="3">
    <source>
        <dbReference type="ARBA" id="ARBA00022989"/>
    </source>
</evidence>
<dbReference type="EMBL" id="JAKJHZ010000005">
    <property type="protein sequence ID" value="MCF6377279.1"/>
    <property type="molecule type" value="Genomic_DNA"/>
</dbReference>
<comment type="caution">
    <text evidence="6">The sequence shown here is derived from an EMBL/GenBank/DDBJ whole genome shotgun (WGS) entry which is preliminary data.</text>
</comment>
<evidence type="ECO:0000256" key="4">
    <source>
        <dbReference type="ARBA" id="ARBA00023136"/>
    </source>
</evidence>
<sequence>MSPNHTTGRVDTGRLVAVTLFTFFLVLNAAHLAQEDPLSSPLKTVATTLTMVFYLLLVWAYLRRVPSDRTDLRWSSWLVAFAGTAAPFAIPLVSDGLATGTARESVSAAVLALGLAAMLWALGALGTNISVVPQAREVVTHGPYAKVRHPLYAAELLNVVGLCLAHSGAWPWVVLVALGVFQVMRARREEALLAAELPGYVEYQSRTPMLVPALGRS</sequence>
<feature type="transmembrane region" description="Helical" evidence="5">
    <location>
        <begin position="12"/>
        <end position="33"/>
    </location>
</feature>
<evidence type="ECO:0000256" key="5">
    <source>
        <dbReference type="SAM" id="Phobius"/>
    </source>
</evidence>
<organism evidence="6 7">
    <name type="scientific">Nocardioides potassii</name>
    <dbReference type="NCBI Taxonomy" id="2911371"/>
    <lineage>
        <taxon>Bacteria</taxon>
        <taxon>Bacillati</taxon>
        <taxon>Actinomycetota</taxon>
        <taxon>Actinomycetes</taxon>
        <taxon>Propionibacteriales</taxon>
        <taxon>Nocardioidaceae</taxon>
        <taxon>Nocardioides</taxon>
    </lineage>
</organism>
<protein>
    <submittedName>
        <fullName evidence="6">Isoprenylcysteine carboxylmethyltransferase family protein</fullName>
    </submittedName>
</protein>
<name>A0ABS9HA07_9ACTN</name>
<evidence type="ECO:0000256" key="2">
    <source>
        <dbReference type="ARBA" id="ARBA00022692"/>
    </source>
</evidence>
<feature type="transmembrane region" description="Helical" evidence="5">
    <location>
        <begin position="45"/>
        <end position="62"/>
    </location>
</feature>
<accession>A0ABS9HA07</accession>
<keyword evidence="3 5" id="KW-1133">Transmembrane helix</keyword>
<gene>
    <name evidence="6" type="ORF">L2K70_06660</name>
</gene>
<reference evidence="6 7" key="1">
    <citation type="submission" date="2022-01" db="EMBL/GenBank/DDBJ databases">
        <title>Nocardioides sp. nov., an actinomycete isolated from mining soil.</title>
        <authorList>
            <person name="Liu L."/>
        </authorList>
    </citation>
    <scope>NUCLEOTIDE SEQUENCE [LARGE SCALE GENOMIC DNA]</scope>
    <source>
        <strain evidence="6 7">KLBMP 9356</strain>
    </source>
</reference>
<keyword evidence="7" id="KW-1185">Reference proteome</keyword>
<dbReference type="InterPro" id="IPR052527">
    <property type="entry name" value="Metal_cation-efflux_comp"/>
</dbReference>
<comment type="subcellular location">
    <subcellularLocation>
        <location evidence="1">Endomembrane system</location>
        <topology evidence="1">Multi-pass membrane protein</topology>
    </subcellularLocation>
</comment>
<feature type="transmembrane region" description="Helical" evidence="5">
    <location>
        <begin position="106"/>
        <end position="126"/>
    </location>
</feature>
<dbReference type="Proteomes" id="UP001201161">
    <property type="component" value="Unassembled WGS sequence"/>
</dbReference>